<dbReference type="InterPro" id="IPR036728">
    <property type="entry name" value="PBP_GOBP_sf"/>
</dbReference>
<gene>
    <name evidence="2" type="primary">LOC108674637</name>
</gene>
<dbReference type="Proteomes" id="UP000694843">
    <property type="component" value="Unplaced"/>
</dbReference>
<proteinExistence type="predicted"/>
<evidence type="ECO:0000313" key="1">
    <source>
        <dbReference type="Proteomes" id="UP000694843"/>
    </source>
</evidence>
<dbReference type="GO" id="GO:0005549">
    <property type="term" value="F:odorant binding"/>
    <property type="evidence" value="ECO:0007669"/>
    <property type="project" value="InterPro"/>
</dbReference>
<evidence type="ECO:0000313" key="2">
    <source>
        <dbReference type="RefSeq" id="XP_018018085.1"/>
    </source>
</evidence>
<accession>A0A8B7NWJ1</accession>
<reference evidence="2" key="1">
    <citation type="submission" date="2025-08" db="UniProtKB">
        <authorList>
            <consortium name="RefSeq"/>
        </authorList>
    </citation>
    <scope>IDENTIFICATION</scope>
    <source>
        <tissue evidence="2">Whole organism</tissue>
    </source>
</reference>
<organism evidence="1 2">
    <name type="scientific">Hyalella azteca</name>
    <name type="common">Amphipod</name>
    <dbReference type="NCBI Taxonomy" id="294128"/>
    <lineage>
        <taxon>Eukaryota</taxon>
        <taxon>Metazoa</taxon>
        <taxon>Ecdysozoa</taxon>
        <taxon>Arthropoda</taxon>
        <taxon>Crustacea</taxon>
        <taxon>Multicrustacea</taxon>
        <taxon>Malacostraca</taxon>
        <taxon>Eumalacostraca</taxon>
        <taxon>Peracarida</taxon>
        <taxon>Amphipoda</taxon>
        <taxon>Senticaudata</taxon>
        <taxon>Talitrida</taxon>
        <taxon>Talitroidea</taxon>
        <taxon>Hyalellidae</taxon>
        <taxon>Hyalella</taxon>
    </lineage>
</organism>
<dbReference type="KEGG" id="hazt:108674637"/>
<name>A0A8B7NWJ1_HYAAZ</name>
<protein>
    <submittedName>
        <fullName evidence="2">Uncharacterized protein LOC108674637</fullName>
    </submittedName>
</protein>
<keyword evidence="1" id="KW-1185">Reference proteome</keyword>
<dbReference type="GeneID" id="108674637"/>
<dbReference type="AlphaFoldDB" id="A0A8B7NWJ1"/>
<dbReference type="SUPFAM" id="SSF47565">
    <property type="entry name" value="Insect pheromone/odorant-binding proteins"/>
    <property type="match status" value="1"/>
</dbReference>
<dbReference type="RefSeq" id="XP_018018085.1">
    <property type="nucleotide sequence ID" value="XM_018162596.1"/>
</dbReference>
<sequence length="193" mass="20986">MVDGSIGLDLSNFLADQLLRPATPVLAGRLNRDREVNNSSLLVRPTCAEAINAALGYEFRIPIINACKADPKANASLTALAGNPACKDYKFSTRHRKCEVLAAPFMKCVARELGFLKADGSIDNTLVISQYKALIFGNPACNAAQYDYAVKKCGKKIKNYAFLKKAACMANATEKNTDDLHQLVLMPSSDKQL</sequence>